<gene>
    <name evidence="1" type="ORF">A3K87_09865</name>
</gene>
<name>A0AA91DR81_VARPD</name>
<comment type="caution">
    <text evidence="1">The sequence shown here is derived from an EMBL/GenBank/DDBJ whole genome shotgun (WGS) entry which is preliminary data.</text>
</comment>
<evidence type="ECO:0000313" key="1">
    <source>
        <dbReference type="EMBL" id="OAK66062.1"/>
    </source>
</evidence>
<dbReference type="AlphaFoldDB" id="A0AA91DR81"/>
<dbReference type="EMBL" id="LVHG01000027">
    <property type="protein sequence ID" value="OAK66062.1"/>
    <property type="molecule type" value="Genomic_DNA"/>
</dbReference>
<dbReference type="Proteomes" id="UP000077852">
    <property type="component" value="Unassembled WGS sequence"/>
</dbReference>
<accession>A0AA91DR81</accession>
<dbReference type="RefSeq" id="WP_081266652.1">
    <property type="nucleotide sequence ID" value="NZ_LVHG01000027.1"/>
</dbReference>
<organism evidence="1 2">
    <name type="scientific">Variovorax paradoxus</name>
    <dbReference type="NCBI Taxonomy" id="34073"/>
    <lineage>
        <taxon>Bacteria</taxon>
        <taxon>Pseudomonadati</taxon>
        <taxon>Pseudomonadota</taxon>
        <taxon>Betaproteobacteria</taxon>
        <taxon>Burkholderiales</taxon>
        <taxon>Comamonadaceae</taxon>
        <taxon>Variovorax</taxon>
    </lineage>
</organism>
<reference evidence="1 2" key="1">
    <citation type="submission" date="2016-03" db="EMBL/GenBank/DDBJ databases">
        <title>Genome sequence of Variovorax paradoxus KB5.</title>
        <authorList>
            <person name="Jeong H."/>
            <person name="Hong C.E."/>
            <person name="Jo S.H."/>
            <person name="Park J.M."/>
        </authorList>
    </citation>
    <scope>NUCLEOTIDE SEQUENCE [LARGE SCALE GENOMIC DNA]</scope>
    <source>
        <strain evidence="1 2">KB5</strain>
    </source>
</reference>
<protein>
    <submittedName>
        <fullName evidence="1">Uncharacterized protein</fullName>
    </submittedName>
</protein>
<evidence type="ECO:0000313" key="2">
    <source>
        <dbReference type="Proteomes" id="UP000077852"/>
    </source>
</evidence>
<sequence length="336" mass="36358">MARIRTTKPEFYTSEQVMNLSIPARFAFQGLWTFCDDGGNHPASAKTLKAEVFPSDDLTSTQVQALVDEMLEQGLLVIYAASGKQYWHVTGWHHQRIDKPSYKHPKFGEASPLAAVPIPETSPTTAAPVVAAVSNPPEPFSDDSPNALGTFHHGVEGIGVEGIGVEGSRVEGTGDDGFRLSADAPPAARPAKLSKSKAVEQEKPKTADVWEAYSSAYAERYGVEPLRNAKVNALLSQFLSKLPVDEAPAVAAFYVRSSNQFYVAKGHSVAMLLADAEKLRTEWVTGRQTTATQARLADRAQSNFNAFAPLIAEARMRETGQGGRNYDEDLHAAAAK</sequence>
<proteinExistence type="predicted"/>